<sequence>MVHVLAAREYKLLIKSSEFQARPTLQTANEFWTSRIESVVALIANDPEPFDEAVYRVIRFWDTSDCVLSRNDLILRTREEVDENFVSTGKSEITLKLRMPDQFVVASTSLAANGNGIETKFEEDIGPLEIAGSRPGEKTQVIVPVKRSTRNRFSLSTTMKINSQQRLTRLGDLLEAFPGVKEIVPNQTLGASLNSGPINYEYAFKKGKAEFPNNVDGKFTLSLWCFRSPSGDPDVAELSYTCKTQNGGVPGKAAREAYDLFILLQNRLGDIIDPENTSKTTLALPKGCGG</sequence>
<evidence type="ECO:0000313" key="1">
    <source>
        <dbReference type="EMBL" id="APO72213.1"/>
    </source>
</evidence>
<dbReference type="Proteomes" id="UP000184749">
    <property type="component" value="Plasmid pRgalIE4872d"/>
</dbReference>
<keyword evidence="1" id="KW-0614">Plasmid</keyword>
<gene>
    <name evidence="1" type="ORF">IE4872_PD01692</name>
</gene>
<reference evidence="1 2" key="1">
    <citation type="submission" date="2016-09" db="EMBL/GenBank/DDBJ databases">
        <title>The complete genome sequences of Rhizobium gallicum, symbiovars gallicum and phaseoli, symbionts associated to common bean (Phaseolus vulgaris).</title>
        <authorList>
            <person name="Bustos P."/>
            <person name="Santamaria R.I."/>
            <person name="Perez-Carrascal O.M."/>
            <person name="Juarez S."/>
            <person name="Lozano L."/>
            <person name="Martinez-Flores I."/>
            <person name="Martinez-Romero E."/>
            <person name="Cevallos M."/>
            <person name="Romero D."/>
            <person name="Davila G."/>
            <person name="Gonzalez V."/>
        </authorList>
    </citation>
    <scope>NUCLEOTIDE SEQUENCE [LARGE SCALE GENOMIC DNA]</scope>
    <source>
        <strain evidence="1 2">IE4872</strain>
        <plasmid evidence="2">prgalie4872d</plasmid>
    </source>
</reference>
<organism evidence="1 2">
    <name type="scientific">Rhizobium gallicum</name>
    <dbReference type="NCBI Taxonomy" id="56730"/>
    <lineage>
        <taxon>Bacteria</taxon>
        <taxon>Pseudomonadati</taxon>
        <taxon>Pseudomonadota</taxon>
        <taxon>Alphaproteobacteria</taxon>
        <taxon>Hyphomicrobiales</taxon>
        <taxon>Rhizobiaceae</taxon>
        <taxon>Rhizobium/Agrobacterium group</taxon>
        <taxon>Rhizobium</taxon>
    </lineage>
</organism>
<name>A0A1L5NWC4_9HYPH</name>
<accession>A0A1L5NWC4</accession>
<evidence type="ECO:0000313" key="2">
    <source>
        <dbReference type="Proteomes" id="UP000184749"/>
    </source>
</evidence>
<dbReference type="RefSeq" id="WP_074072404.1">
    <property type="nucleotide sequence ID" value="NZ_CP017105.1"/>
</dbReference>
<dbReference type="OrthoDB" id="8404406at2"/>
<proteinExistence type="predicted"/>
<dbReference type="AlphaFoldDB" id="A0A1L5NWC4"/>
<dbReference type="EMBL" id="CP017105">
    <property type="protein sequence ID" value="APO72213.1"/>
    <property type="molecule type" value="Genomic_DNA"/>
</dbReference>
<geneLocation type="plasmid" evidence="2">
    <name>prgalie4872d</name>
</geneLocation>
<protein>
    <submittedName>
        <fullName evidence="1">Uncharacterized protein</fullName>
    </submittedName>
</protein>